<evidence type="ECO:0000313" key="2">
    <source>
        <dbReference type="EMBL" id="TIH35293.1"/>
    </source>
</evidence>
<dbReference type="EMBL" id="QYRT01000020">
    <property type="protein sequence ID" value="TIH35293.1"/>
    <property type="molecule type" value="Genomic_DNA"/>
</dbReference>
<dbReference type="PANTHER" id="PTHR33336:SF3">
    <property type="entry name" value="ABM DOMAIN-CONTAINING PROTEIN"/>
    <property type="match status" value="1"/>
</dbReference>
<proteinExistence type="predicted"/>
<dbReference type="Pfam" id="PF03992">
    <property type="entry name" value="ABM"/>
    <property type="match status" value="1"/>
</dbReference>
<dbReference type="OrthoDB" id="3695636at2"/>
<reference evidence="2 3" key="1">
    <citation type="journal article" date="2019" name="Microorganisms">
        <title>Systematic Affiliation and Genome Analysis of Subtercola vilae DB165(T) with Particular Emphasis on Cold Adaptation of an Isolate from a High-Altitude Cold Volcano Lake.</title>
        <authorList>
            <person name="Villalobos A.S."/>
            <person name="Wiese J."/>
            <person name="Imhoff J.F."/>
            <person name="Dorador C."/>
            <person name="Keller A."/>
            <person name="Hentschel U."/>
        </authorList>
    </citation>
    <scope>NUCLEOTIDE SEQUENCE [LARGE SCALE GENOMIC DNA]</scope>
    <source>
        <strain evidence="2 3">DB165</strain>
    </source>
</reference>
<protein>
    <submittedName>
        <fullName evidence="2">Antibiotic biosynthesis monooxygenase</fullName>
    </submittedName>
</protein>
<accession>A0A4T2BU71</accession>
<dbReference type="AlphaFoldDB" id="A0A4T2BU71"/>
<keyword evidence="3" id="KW-1185">Reference proteome</keyword>
<dbReference type="GO" id="GO:0004497">
    <property type="term" value="F:monooxygenase activity"/>
    <property type="evidence" value="ECO:0007669"/>
    <property type="project" value="UniProtKB-KW"/>
</dbReference>
<gene>
    <name evidence="2" type="ORF">D4765_11300</name>
</gene>
<feature type="domain" description="ABM" evidence="1">
    <location>
        <begin position="3"/>
        <end position="92"/>
    </location>
</feature>
<dbReference type="Gene3D" id="3.30.70.100">
    <property type="match status" value="1"/>
</dbReference>
<dbReference type="RefSeq" id="WP_136642396.1">
    <property type="nucleotide sequence ID" value="NZ_QYRT01000020.1"/>
</dbReference>
<keyword evidence="2" id="KW-0503">Monooxygenase</keyword>
<dbReference type="Proteomes" id="UP000306192">
    <property type="component" value="Unassembled WGS sequence"/>
</dbReference>
<dbReference type="InterPro" id="IPR011008">
    <property type="entry name" value="Dimeric_a/b-barrel"/>
</dbReference>
<dbReference type="SUPFAM" id="SSF54909">
    <property type="entry name" value="Dimeric alpha+beta barrel"/>
    <property type="match status" value="1"/>
</dbReference>
<organism evidence="2 3">
    <name type="scientific">Subtercola vilae</name>
    <dbReference type="NCBI Taxonomy" id="2056433"/>
    <lineage>
        <taxon>Bacteria</taxon>
        <taxon>Bacillati</taxon>
        <taxon>Actinomycetota</taxon>
        <taxon>Actinomycetes</taxon>
        <taxon>Micrococcales</taxon>
        <taxon>Microbacteriaceae</taxon>
        <taxon>Subtercola</taxon>
    </lineage>
</organism>
<sequence>MTVSLYAEFTATAGNEPAVYQLITDFASAVRAEPGNLRFDPHFRDDNPMTIFVYEQYSDQTAFDSHLASAHGIAFNTELAPLVSGGGSTLTMLKTIGETNDNF</sequence>
<keyword evidence="2" id="KW-0560">Oxidoreductase</keyword>
<evidence type="ECO:0000313" key="3">
    <source>
        <dbReference type="Proteomes" id="UP000306192"/>
    </source>
</evidence>
<dbReference type="InterPro" id="IPR050744">
    <property type="entry name" value="AI-2_Isomerase_LsrG"/>
</dbReference>
<name>A0A4T2BU71_9MICO</name>
<evidence type="ECO:0000259" key="1">
    <source>
        <dbReference type="PROSITE" id="PS51725"/>
    </source>
</evidence>
<dbReference type="InterPro" id="IPR007138">
    <property type="entry name" value="ABM_dom"/>
</dbReference>
<dbReference type="PANTHER" id="PTHR33336">
    <property type="entry name" value="QUINOL MONOOXYGENASE YGIN-RELATED"/>
    <property type="match status" value="1"/>
</dbReference>
<dbReference type="PROSITE" id="PS51725">
    <property type="entry name" value="ABM"/>
    <property type="match status" value="1"/>
</dbReference>
<comment type="caution">
    <text evidence="2">The sequence shown here is derived from an EMBL/GenBank/DDBJ whole genome shotgun (WGS) entry which is preliminary data.</text>
</comment>